<dbReference type="Gene3D" id="3.40.50.1240">
    <property type="entry name" value="Phosphoglycerate mutase-like"/>
    <property type="match status" value="1"/>
</dbReference>
<protein>
    <submittedName>
        <fullName evidence="1">Phosphoglycerate mutase</fullName>
    </submittedName>
</protein>
<dbReference type="AlphaFoldDB" id="A0A0A5HWA8"/>
<gene>
    <name evidence="1" type="ORF">NM06_15495</name>
</gene>
<dbReference type="GO" id="GO:0016791">
    <property type="term" value="F:phosphatase activity"/>
    <property type="evidence" value="ECO:0007669"/>
    <property type="project" value="TreeGrafter"/>
</dbReference>
<evidence type="ECO:0000313" key="1">
    <source>
        <dbReference type="EMBL" id="KGY07784.1"/>
    </source>
</evidence>
<reference evidence="1 2" key="1">
    <citation type="submission" date="2014-10" db="EMBL/GenBank/DDBJ databases">
        <title>Genome sequencing of Vibrio sinaloensis T08.</title>
        <authorList>
            <person name="Chan K.-G."/>
            <person name="Mohamad N.I."/>
        </authorList>
    </citation>
    <scope>NUCLEOTIDE SEQUENCE [LARGE SCALE GENOMIC DNA]</scope>
    <source>
        <strain evidence="1 2">T08</strain>
    </source>
</reference>
<evidence type="ECO:0000313" key="2">
    <source>
        <dbReference type="Proteomes" id="UP000030451"/>
    </source>
</evidence>
<accession>A0A0A5HWA8</accession>
<dbReference type="Proteomes" id="UP000030451">
    <property type="component" value="Unassembled WGS sequence"/>
</dbReference>
<dbReference type="InterPro" id="IPR013078">
    <property type="entry name" value="His_Pase_superF_clade-1"/>
</dbReference>
<dbReference type="PANTHER" id="PTHR48100">
    <property type="entry name" value="BROAD-SPECIFICITY PHOSPHATASE YOR283W-RELATED"/>
    <property type="match status" value="1"/>
</dbReference>
<proteinExistence type="predicted"/>
<dbReference type="EMBL" id="JRWP01000038">
    <property type="protein sequence ID" value="KGY07784.1"/>
    <property type="molecule type" value="Genomic_DNA"/>
</dbReference>
<dbReference type="SUPFAM" id="SSF53254">
    <property type="entry name" value="Phosphoglycerate mutase-like"/>
    <property type="match status" value="1"/>
</dbReference>
<dbReference type="InterPro" id="IPR050275">
    <property type="entry name" value="PGM_Phosphatase"/>
</dbReference>
<dbReference type="InterPro" id="IPR029033">
    <property type="entry name" value="His_PPase_superfam"/>
</dbReference>
<dbReference type="PANTHER" id="PTHR48100:SF59">
    <property type="entry name" value="ADENOSYLCOBALAMIN_ALPHA-RIBAZOLE PHOSPHATASE"/>
    <property type="match status" value="1"/>
</dbReference>
<name>A0A0A5HWA8_PHOS4</name>
<dbReference type="STRING" id="379097.SE23_15300"/>
<dbReference type="GO" id="GO:0005737">
    <property type="term" value="C:cytoplasm"/>
    <property type="evidence" value="ECO:0007669"/>
    <property type="project" value="TreeGrafter"/>
</dbReference>
<dbReference type="RefSeq" id="WP_038191924.1">
    <property type="nucleotide sequence ID" value="NZ_JRWP01000038.1"/>
</dbReference>
<dbReference type="OrthoDB" id="9781415at2"/>
<comment type="caution">
    <text evidence="1">The sequence shown here is derived from an EMBL/GenBank/DDBJ whole genome shotgun (WGS) entry which is preliminary data.</text>
</comment>
<sequence length="179" mass="21200">MDIIFVRHGVPDYALSDARQMTQLEKDYAPLDRAYLRPIHDLPVQYSKFNPDAILSSPYTRALQTAEIINRKLNLELFVEHDLREWKADKLGGYISLEERDRRWLEYRSALKQRACQPEKSYESHQELRSRVLNVLERYAHYSTVVVMSHFNVYESLVGHQENSMQCADYRLMTLRDCT</sequence>
<organism evidence="1 2">
    <name type="scientific">Photobacterium sp. (strain ATCC 43367)</name>
    <dbReference type="NCBI Taxonomy" id="379097"/>
    <lineage>
        <taxon>Bacteria</taxon>
        <taxon>Pseudomonadati</taxon>
        <taxon>Pseudomonadota</taxon>
        <taxon>Gammaproteobacteria</taxon>
        <taxon>Vibrionales</taxon>
        <taxon>Vibrionaceae</taxon>
        <taxon>Vibrio</taxon>
        <taxon>Vibrio oreintalis group</taxon>
    </lineage>
</organism>
<dbReference type="Pfam" id="PF00300">
    <property type="entry name" value="His_Phos_1"/>
    <property type="match status" value="1"/>
</dbReference>